<dbReference type="AlphaFoldDB" id="A0AAQ3JXD9"/>
<name>A0AAQ3JXD9_9LILI</name>
<gene>
    <name evidence="3" type="ORF">Cni_G06514</name>
</gene>
<evidence type="ECO:0000256" key="2">
    <source>
        <dbReference type="SAM" id="Phobius"/>
    </source>
</evidence>
<keyword evidence="4" id="KW-1185">Reference proteome</keyword>
<accession>A0AAQ3JXD9</accession>
<keyword evidence="2" id="KW-1133">Transmembrane helix</keyword>
<dbReference type="PANTHER" id="PTHR33429">
    <property type="entry name" value="OS02G0708000 PROTEIN-RELATED"/>
    <property type="match status" value="1"/>
</dbReference>
<feature type="transmembrane region" description="Helical" evidence="2">
    <location>
        <begin position="22"/>
        <end position="46"/>
    </location>
</feature>
<dbReference type="PANTHER" id="PTHR33429:SF7">
    <property type="entry name" value="OS02G0708000 PROTEIN"/>
    <property type="match status" value="1"/>
</dbReference>
<organism evidence="3 4">
    <name type="scientific">Canna indica</name>
    <name type="common">Indian-shot</name>
    <dbReference type="NCBI Taxonomy" id="4628"/>
    <lineage>
        <taxon>Eukaryota</taxon>
        <taxon>Viridiplantae</taxon>
        <taxon>Streptophyta</taxon>
        <taxon>Embryophyta</taxon>
        <taxon>Tracheophyta</taxon>
        <taxon>Spermatophyta</taxon>
        <taxon>Magnoliopsida</taxon>
        <taxon>Liliopsida</taxon>
        <taxon>Zingiberales</taxon>
        <taxon>Cannaceae</taxon>
        <taxon>Canna</taxon>
    </lineage>
</organism>
<evidence type="ECO:0000313" key="4">
    <source>
        <dbReference type="Proteomes" id="UP001327560"/>
    </source>
</evidence>
<keyword evidence="2" id="KW-0812">Transmembrane</keyword>
<protein>
    <recommendedName>
        <fullName evidence="5">Transmembrane protein</fullName>
    </recommendedName>
</protein>
<keyword evidence="2" id="KW-0472">Membrane</keyword>
<sequence length="123" mass="12725">MASLPQPTQICSYSKGSFGPVFIVLAVIAVLAIGACVAGRLCSLFMSEPKPQRRYHPRAVKDDMENGLEFKVPTLKPPAAAAKDAKRESQTAAEDGAAKGSAVSGISKGANNPGPSSKIKPTA</sequence>
<evidence type="ECO:0008006" key="5">
    <source>
        <dbReference type="Google" id="ProtNLM"/>
    </source>
</evidence>
<feature type="region of interest" description="Disordered" evidence="1">
    <location>
        <begin position="71"/>
        <end position="123"/>
    </location>
</feature>
<dbReference type="Proteomes" id="UP001327560">
    <property type="component" value="Chromosome 2"/>
</dbReference>
<evidence type="ECO:0000313" key="3">
    <source>
        <dbReference type="EMBL" id="WOK97806.1"/>
    </source>
</evidence>
<reference evidence="3 4" key="1">
    <citation type="submission" date="2023-10" db="EMBL/GenBank/DDBJ databases">
        <title>Chromosome-scale genome assembly provides insights into flower coloration mechanisms of Canna indica.</title>
        <authorList>
            <person name="Li C."/>
        </authorList>
    </citation>
    <scope>NUCLEOTIDE SEQUENCE [LARGE SCALE GENOMIC DNA]</scope>
    <source>
        <tissue evidence="3">Flower</tissue>
    </source>
</reference>
<proteinExistence type="predicted"/>
<evidence type="ECO:0000256" key="1">
    <source>
        <dbReference type="SAM" id="MobiDB-lite"/>
    </source>
</evidence>
<dbReference type="EMBL" id="CP136891">
    <property type="protein sequence ID" value="WOK97806.1"/>
    <property type="molecule type" value="Genomic_DNA"/>
</dbReference>